<reference evidence="3" key="1">
    <citation type="journal article" date="2016" name="Sci. Rep.">
        <title>Molecular characterization of firefly nuptial gifts: a multi-omics approach sheds light on postcopulatory sexual selection.</title>
        <authorList>
            <person name="Al-Wathiqui N."/>
            <person name="Fallon T.R."/>
            <person name="South A."/>
            <person name="Weng J.K."/>
            <person name="Lewis S.M."/>
        </authorList>
    </citation>
    <scope>NUCLEOTIDE SEQUENCE</scope>
</reference>
<keyword evidence="1" id="KW-0479">Metal-binding</keyword>
<dbReference type="EMBL" id="GEZM01018174">
    <property type="protein sequence ID" value="JAV90341.1"/>
    <property type="molecule type" value="Transcribed_RNA"/>
</dbReference>
<dbReference type="GO" id="GO:0008270">
    <property type="term" value="F:zinc ion binding"/>
    <property type="evidence" value="ECO:0007669"/>
    <property type="project" value="UniProtKB-KW"/>
</dbReference>
<proteinExistence type="predicted"/>
<evidence type="ECO:0000256" key="1">
    <source>
        <dbReference type="PROSITE-ProRule" id="PRU00325"/>
    </source>
</evidence>
<dbReference type="PROSITE" id="PS50966">
    <property type="entry name" value="ZF_SWIM"/>
    <property type="match status" value="1"/>
</dbReference>
<dbReference type="InterPro" id="IPR011604">
    <property type="entry name" value="PDDEXK-like_dom_sf"/>
</dbReference>
<dbReference type="GO" id="GO:0006281">
    <property type="term" value="P:DNA repair"/>
    <property type="evidence" value="ECO:0007669"/>
    <property type="project" value="UniProtKB-ARBA"/>
</dbReference>
<evidence type="ECO:0000313" key="3">
    <source>
        <dbReference type="EMBL" id="JAV90341.1"/>
    </source>
</evidence>
<dbReference type="InterPro" id="IPR019080">
    <property type="entry name" value="YqaJ_viral_recombinase"/>
</dbReference>
<dbReference type="PANTHER" id="PTHR46609">
    <property type="entry name" value="EXONUCLEASE, PHAGE-TYPE/RECB, C-TERMINAL DOMAIN-CONTAINING PROTEIN"/>
    <property type="match status" value="1"/>
</dbReference>
<dbReference type="InterPro" id="IPR036361">
    <property type="entry name" value="SAP_dom_sf"/>
</dbReference>
<keyword evidence="1" id="KW-0862">Zinc</keyword>
<feature type="domain" description="SWIM-type" evidence="2">
    <location>
        <begin position="186"/>
        <end position="225"/>
    </location>
</feature>
<sequence>MDQPSISLLPEDVPGAVLRHGVNIEDHSNLELQRWLECRALKKTGNKTDLVQRVVNCIEVGRSNSISLAIDGGKWYDMKRNVVVTASTSTAASGPASDETLLWARFPSREIPQYFNKGHIYTYLVGCFFENEDYVSNNAGVTEKPFRRGSQFVSSDHLHEVFDSSDNRFYLLKAKCFASFNKNKSYSVVITLNKASGAVVNGRCECKQSALGKCSHVSALLLFLEKFYRENGHDNTACTSKLRQWGLGAKLKKPGPISQKKYGNVRFEPIRRATFDPRPDNYERTVNINNFICDLQKERLPTMFQTLFQLRYDDFKLDQSSVDIVIQQVLIFKKNMDQELIKQKNIFSVEGAEIQHSLGWFRWRSYFITASNAKTASSLVSLSAKNNYLKRNLWQLTPNLLTAAMRYGQVNEAKARDKYVADHIQPNEQFVQVGLYMNKKYPHLACSADGVVTTNGVITRVIEIKCPKVLEDKDPCQWNSVLTGQQQSNFFAYEENNKVFLKANHPYNYQVATTMLIFEVPECDFVVWSSVSLLVFKVQLSDISRHVIDDITKKLKKMYYNMYIPELFLMRIPRNLPLFELDYFQE</sequence>
<dbReference type="CDD" id="cd22343">
    <property type="entry name" value="PDDEXK_lambda_exonuclease-like"/>
    <property type="match status" value="1"/>
</dbReference>
<evidence type="ECO:0000259" key="2">
    <source>
        <dbReference type="PROSITE" id="PS50966"/>
    </source>
</evidence>
<name>A0A1Y1MXF0_PHOPY</name>
<dbReference type="Pfam" id="PF09588">
    <property type="entry name" value="YqaJ"/>
    <property type="match status" value="1"/>
</dbReference>
<dbReference type="Gene3D" id="3.90.320.10">
    <property type="match status" value="1"/>
</dbReference>
<keyword evidence="1" id="KW-0863">Zinc-finger</keyword>
<dbReference type="AlphaFoldDB" id="A0A1Y1MXF0"/>
<dbReference type="PANTHER" id="PTHR46609:SF8">
    <property type="entry name" value="YQAJ VIRAL RECOMBINASE DOMAIN-CONTAINING PROTEIN"/>
    <property type="match status" value="1"/>
</dbReference>
<dbReference type="InterPro" id="IPR051703">
    <property type="entry name" value="NF-kappa-B_Signaling_Reg"/>
</dbReference>
<dbReference type="InterPro" id="IPR007527">
    <property type="entry name" value="Znf_SWIM"/>
</dbReference>
<organism evidence="3">
    <name type="scientific">Photinus pyralis</name>
    <name type="common">Common eastern firefly</name>
    <name type="synonym">Lampyris pyralis</name>
    <dbReference type="NCBI Taxonomy" id="7054"/>
    <lineage>
        <taxon>Eukaryota</taxon>
        <taxon>Metazoa</taxon>
        <taxon>Ecdysozoa</taxon>
        <taxon>Arthropoda</taxon>
        <taxon>Hexapoda</taxon>
        <taxon>Insecta</taxon>
        <taxon>Pterygota</taxon>
        <taxon>Neoptera</taxon>
        <taxon>Endopterygota</taxon>
        <taxon>Coleoptera</taxon>
        <taxon>Polyphaga</taxon>
        <taxon>Elateriformia</taxon>
        <taxon>Elateroidea</taxon>
        <taxon>Lampyridae</taxon>
        <taxon>Lampyrinae</taxon>
        <taxon>Photinus</taxon>
    </lineage>
</organism>
<protein>
    <recommendedName>
        <fullName evidence="2">SWIM-type domain-containing protein</fullName>
    </recommendedName>
</protein>
<dbReference type="InterPro" id="IPR011335">
    <property type="entry name" value="Restrct_endonuc-II-like"/>
</dbReference>
<accession>A0A1Y1MXF0</accession>
<dbReference type="SUPFAM" id="SSF68906">
    <property type="entry name" value="SAP domain"/>
    <property type="match status" value="1"/>
</dbReference>
<dbReference type="SUPFAM" id="SSF52980">
    <property type="entry name" value="Restriction endonuclease-like"/>
    <property type="match status" value="1"/>
</dbReference>